<gene>
    <name evidence="3" type="ORF">HNQ67_002383</name>
</gene>
<organism evidence="3 4">
    <name type="scientific">Brevundimonas basaltis</name>
    <dbReference type="NCBI Taxonomy" id="472166"/>
    <lineage>
        <taxon>Bacteria</taxon>
        <taxon>Pseudomonadati</taxon>
        <taxon>Pseudomonadota</taxon>
        <taxon>Alphaproteobacteria</taxon>
        <taxon>Caulobacterales</taxon>
        <taxon>Caulobacteraceae</taxon>
        <taxon>Brevundimonas</taxon>
    </lineage>
</organism>
<keyword evidence="2" id="KW-0472">Membrane</keyword>
<feature type="region of interest" description="Disordered" evidence="1">
    <location>
        <begin position="51"/>
        <end position="72"/>
    </location>
</feature>
<dbReference type="Proteomes" id="UP000566663">
    <property type="component" value="Unassembled WGS sequence"/>
</dbReference>
<feature type="transmembrane region" description="Helical" evidence="2">
    <location>
        <begin position="13"/>
        <end position="32"/>
    </location>
</feature>
<evidence type="ECO:0000256" key="2">
    <source>
        <dbReference type="SAM" id="Phobius"/>
    </source>
</evidence>
<dbReference type="RefSeq" id="WP_183255695.1">
    <property type="nucleotide sequence ID" value="NZ_BAAAFF010000001.1"/>
</dbReference>
<sequence length="72" mass="8256">MNLFGRTIGAEEIASLAFLLMALVIWGAAWRGERNWSRWFRRWEADRKARREAEMAGDQGRDPPGAPRGPWG</sequence>
<keyword evidence="2" id="KW-0812">Transmembrane</keyword>
<name>A0A7W8MIB6_9CAUL</name>
<protein>
    <submittedName>
        <fullName evidence="3">Uncharacterized protein</fullName>
    </submittedName>
</protein>
<dbReference type="EMBL" id="JACHFZ010000005">
    <property type="protein sequence ID" value="MBB5292846.1"/>
    <property type="molecule type" value="Genomic_DNA"/>
</dbReference>
<evidence type="ECO:0000313" key="3">
    <source>
        <dbReference type="EMBL" id="MBB5292846.1"/>
    </source>
</evidence>
<dbReference type="AlphaFoldDB" id="A0A7W8MIB6"/>
<proteinExistence type="predicted"/>
<comment type="caution">
    <text evidence="3">The sequence shown here is derived from an EMBL/GenBank/DDBJ whole genome shotgun (WGS) entry which is preliminary data.</text>
</comment>
<reference evidence="3 4" key="1">
    <citation type="submission" date="2020-08" db="EMBL/GenBank/DDBJ databases">
        <title>Genomic Encyclopedia of Type Strains, Phase IV (KMG-IV): sequencing the most valuable type-strain genomes for metagenomic binning, comparative biology and taxonomic classification.</title>
        <authorList>
            <person name="Goeker M."/>
        </authorList>
    </citation>
    <scope>NUCLEOTIDE SEQUENCE [LARGE SCALE GENOMIC DNA]</scope>
    <source>
        <strain evidence="3 4">DSM 25335</strain>
    </source>
</reference>
<keyword evidence="2" id="KW-1133">Transmembrane helix</keyword>
<evidence type="ECO:0000313" key="4">
    <source>
        <dbReference type="Proteomes" id="UP000566663"/>
    </source>
</evidence>
<evidence type="ECO:0000256" key="1">
    <source>
        <dbReference type="SAM" id="MobiDB-lite"/>
    </source>
</evidence>
<accession>A0A7W8MIB6</accession>
<keyword evidence="4" id="KW-1185">Reference proteome</keyword>